<dbReference type="Pfam" id="PF01425">
    <property type="entry name" value="Amidase"/>
    <property type="match status" value="1"/>
</dbReference>
<dbReference type="InterPro" id="IPR036928">
    <property type="entry name" value="AS_sf"/>
</dbReference>
<evidence type="ECO:0000256" key="1">
    <source>
        <dbReference type="ARBA" id="ARBA00009199"/>
    </source>
</evidence>
<comment type="similarity">
    <text evidence="1">Belongs to the amidase family.</text>
</comment>
<name>A0A1I6ZLX7_9ACTN</name>
<protein>
    <submittedName>
        <fullName evidence="3">Aspartyl-tRNA(Asn)/glutamyl-tRNA(Gln) amidotransferase subunit A</fullName>
    </submittedName>
</protein>
<dbReference type="EMBL" id="FPBA01000005">
    <property type="protein sequence ID" value="SFT63661.1"/>
    <property type="molecule type" value="Genomic_DNA"/>
</dbReference>
<dbReference type="InterPro" id="IPR023631">
    <property type="entry name" value="Amidase_dom"/>
</dbReference>
<evidence type="ECO:0000313" key="3">
    <source>
        <dbReference type="EMBL" id="SFT63661.1"/>
    </source>
</evidence>
<dbReference type="InterPro" id="IPR020556">
    <property type="entry name" value="Amidase_CS"/>
</dbReference>
<organism evidence="3 4">
    <name type="scientific">Geodermatophilus amargosae</name>
    <dbReference type="NCBI Taxonomy" id="1296565"/>
    <lineage>
        <taxon>Bacteria</taxon>
        <taxon>Bacillati</taxon>
        <taxon>Actinomycetota</taxon>
        <taxon>Actinomycetes</taxon>
        <taxon>Geodermatophilales</taxon>
        <taxon>Geodermatophilaceae</taxon>
        <taxon>Geodermatophilus</taxon>
    </lineage>
</organism>
<dbReference type="RefSeq" id="WP_093579322.1">
    <property type="nucleotide sequence ID" value="NZ_FPBA01000005.1"/>
</dbReference>
<dbReference type="PROSITE" id="PS00571">
    <property type="entry name" value="AMIDASES"/>
    <property type="match status" value="1"/>
</dbReference>
<dbReference type="PANTHER" id="PTHR11895:SF7">
    <property type="entry name" value="GLUTAMYL-TRNA(GLN) AMIDOTRANSFERASE SUBUNIT A, MITOCHONDRIAL"/>
    <property type="match status" value="1"/>
</dbReference>
<sequence length="463" mass="48767">MQPSELSIAEAARQIERRTLSPVELVQSALDRIDEVEGRLNAFVVVTADQALEAARRAEEEIAGGGYRGPLHGIPVGIKDLYDAVGLPTTSSSAVRSDHLPTEDSACVARLRDAGAVMVGKTHTHEFAYGVLTPTTRNPWNTGHVPGGSSGGSGAAVAGGECLMGMGTDTGGSIRIPASVCGTVGLKPTYGRVSRFGITSLCWSLDHAGPLTRTVRDAALTLQVLAGFDARDPGSAREPVPDFTGDLDAGVRGLTLGVPSNYFFDDVDPEVESAVREAIGVLEAQGATLREVAIPYAEQMMAVEFGVLVPEASAYHQEMLRESGDRYTDDVRVFLDAGETVLATQYIKALRVRTLVQQAFRRAFEGLDALVCPTLPAAAAAVGQETFTFPGGKETAVIDAWVHHSAPGNVTGLPALSVPCGFTSAGLPIGLQVIGRPFDEVGVLRVGQAYESATDWSTRRPAL</sequence>
<dbReference type="STRING" id="1296565.SAMN05660657_02106"/>
<reference evidence="4" key="1">
    <citation type="submission" date="2016-10" db="EMBL/GenBank/DDBJ databases">
        <authorList>
            <person name="Varghese N."/>
            <person name="Submissions S."/>
        </authorList>
    </citation>
    <scope>NUCLEOTIDE SEQUENCE [LARGE SCALE GENOMIC DNA]</scope>
    <source>
        <strain evidence="4">DSM 46136</strain>
    </source>
</reference>
<dbReference type="Proteomes" id="UP000199546">
    <property type="component" value="Unassembled WGS sequence"/>
</dbReference>
<gene>
    <name evidence="3" type="ORF">SAMN05660657_02106</name>
</gene>
<evidence type="ECO:0000259" key="2">
    <source>
        <dbReference type="Pfam" id="PF01425"/>
    </source>
</evidence>
<keyword evidence="4" id="KW-1185">Reference proteome</keyword>
<dbReference type="OrthoDB" id="182039at2"/>
<dbReference type="Gene3D" id="3.90.1300.10">
    <property type="entry name" value="Amidase signature (AS) domain"/>
    <property type="match status" value="1"/>
</dbReference>
<dbReference type="GO" id="GO:0016740">
    <property type="term" value="F:transferase activity"/>
    <property type="evidence" value="ECO:0007669"/>
    <property type="project" value="UniProtKB-KW"/>
</dbReference>
<feature type="domain" description="Amidase" evidence="2">
    <location>
        <begin position="24"/>
        <end position="444"/>
    </location>
</feature>
<dbReference type="PANTHER" id="PTHR11895">
    <property type="entry name" value="TRANSAMIDASE"/>
    <property type="match status" value="1"/>
</dbReference>
<keyword evidence="3" id="KW-0808">Transferase</keyword>
<proteinExistence type="inferred from homology"/>
<dbReference type="AlphaFoldDB" id="A0A1I6ZLX7"/>
<evidence type="ECO:0000313" key="4">
    <source>
        <dbReference type="Proteomes" id="UP000199546"/>
    </source>
</evidence>
<accession>A0A1I6ZLX7</accession>
<dbReference type="SUPFAM" id="SSF75304">
    <property type="entry name" value="Amidase signature (AS) enzymes"/>
    <property type="match status" value="1"/>
</dbReference>
<dbReference type="InterPro" id="IPR000120">
    <property type="entry name" value="Amidase"/>
</dbReference>